<evidence type="ECO:0000313" key="1">
    <source>
        <dbReference type="EMBL" id="KAF4376077.1"/>
    </source>
</evidence>
<comment type="caution">
    <text evidence="1">The sequence shown here is derived from an EMBL/GenBank/DDBJ whole genome shotgun (WGS) entry which is preliminary data.</text>
</comment>
<protein>
    <submittedName>
        <fullName evidence="1">Uncharacterized protein</fullName>
    </submittedName>
</protein>
<dbReference type="AlphaFoldDB" id="A0A7J6FZR8"/>
<accession>A0A7J6FZR8</accession>
<dbReference type="Proteomes" id="UP000525078">
    <property type="component" value="Unassembled WGS sequence"/>
</dbReference>
<evidence type="ECO:0000313" key="2">
    <source>
        <dbReference type="Proteomes" id="UP000525078"/>
    </source>
</evidence>
<organism evidence="1 2">
    <name type="scientific">Cannabis sativa</name>
    <name type="common">Hemp</name>
    <name type="synonym">Marijuana</name>
    <dbReference type="NCBI Taxonomy" id="3483"/>
    <lineage>
        <taxon>Eukaryota</taxon>
        <taxon>Viridiplantae</taxon>
        <taxon>Streptophyta</taxon>
        <taxon>Embryophyta</taxon>
        <taxon>Tracheophyta</taxon>
        <taxon>Spermatophyta</taxon>
        <taxon>Magnoliopsida</taxon>
        <taxon>eudicotyledons</taxon>
        <taxon>Gunneridae</taxon>
        <taxon>Pentapetalae</taxon>
        <taxon>rosids</taxon>
        <taxon>fabids</taxon>
        <taxon>Rosales</taxon>
        <taxon>Cannabaceae</taxon>
        <taxon>Cannabis</taxon>
    </lineage>
</organism>
<dbReference type="EMBL" id="JAATIP010000087">
    <property type="protein sequence ID" value="KAF4376077.1"/>
    <property type="molecule type" value="Genomic_DNA"/>
</dbReference>
<reference evidence="1 2" key="1">
    <citation type="journal article" date="2020" name="bioRxiv">
        <title>Sequence and annotation of 42 cannabis genomes reveals extensive copy number variation in cannabinoid synthesis and pathogen resistance genes.</title>
        <authorList>
            <person name="Mckernan K.J."/>
            <person name="Helbert Y."/>
            <person name="Kane L.T."/>
            <person name="Ebling H."/>
            <person name="Zhang L."/>
            <person name="Liu B."/>
            <person name="Eaton Z."/>
            <person name="Mclaughlin S."/>
            <person name="Kingan S."/>
            <person name="Baybayan P."/>
            <person name="Concepcion G."/>
            <person name="Jordan M."/>
            <person name="Riva A."/>
            <person name="Barbazuk W."/>
            <person name="Harkins T."/>
        </authorList>
    </citation>
    <scope>NUCLEOTIDE SEQUENCE [LARGE SCALE GENOMIC DNA]</scope>
    <source>
        <strain evidence="2">cv. Jamaican Lion 4</strain>
        <tissue evidence="1">Leaf</tissue>
    </source>
</reference>
<sequence length="243" mass="27593">MRSIWVVMFHGKDQKTLFQHRSLLWRKVLPLNSSHWFIGNGKKFRIFKDKWLNPSQATTTILPKNLPLDANVRMLKNEDNSRNISLILSNFNVEEARSILAIPCSIFQLEDKRVWSHDQSGSMAIGRKLELVQLVKCLRLKEILNGRKFCGSLIFLTSFTKGGTVGLLQSFQVQKTSQSGVDIFGLHGSLKALVAILIQAGFDHFMAKIEALRQGCAKSDLSWVLFKHCPRTINEVVHNGEPH</sequence>
<gene>
    <name evidence="1" type="ORF">F8388_022598</name>
</gene>
<name>A0A7J6FZR8_CANSA</name>
<proteinExistence type="predicted"/>